<dbReference type="EMBL" id="BAAAZO010000009">
    <property type="protein sequence ID" value="GAA3625125.1"/>
    <property type="molecule type" value="Genomic_DNA"/>
</dbReference>
<evidence type="ECO:0000313" key="2">
    <source>
        <dbReference type="EMBL" id="GAA3625125.1"/>
    </source>
</evidence>
<organism evidence="2 3">
    <name type="scientific">Kineosporia mesophila</name>
    <dbReference type="NCBI Taxonomy" id="566012"/>
    <lineage>
        <taxon>Bacteria</taxon>
        <taxon>Bacillati</taxon>
        <taxon>Actinomycetota</taxon>
        <taxon>Actinomycetes</taxon>
        <taxon>Kineosporiales</taxon>
        <taxon>Kineosporiaceae</taxon>
        <taxon>Kineosporia</taxon>
    </lineage>
</organism>
<feature type="region of interest" description="Disordered" evidence="1">
    <location>
        <begin position="83"/>
        <end position="103"/>
    </location>
</feature>
<evidence type="ECO:0000256" key="1">
    <source>
        <dbReference type="SAM" id="MobiDB-lite"/>
    </source>
</evidence>
<comment type="caution">
    <text evidence="2">The sequence shown here is derived from an EMBL/GenBank/DDBJ whole genome shotgun (WGS) entry which is preliminary data.</text>
</comment>
<dbReference type="RefSeq" id="WP_231484626.1">
    <property type="nucleotide sequence ID" value="NZ_BAAAZO010000009.1"/>
</dbReference>
<dbReference type="Proteomes" id="UP001501074">
    <property type="component" value="Unassembled WGS sequence"/>
</dbReference>
<gene>
    <name evidence="2" type="ORF">GCM10022223_47830</name>
</gene>
<name>A0ABP7A595_9ACTN</name>
<sequence>MPSVPRIRRATPHGQVHRFEKGEGLPVVAVIRWHHGINRTVPATATAWTRDAVEISWEPDIGGGLRSDWVAAGDVTREIDLPDLADDTALPPHTISGQSKRRW</sequence>
<proteinExistence type="predicted"/>
<keyword evidence="3" id="KW-1185">Reference proteome</keyword>
<evidence type="ECO:0000313" key="3">
    <source>
        <dbReference type="Proteomes" id="UP001501074"/>
    </source>
</evidence>
<protein>
    <submittedName>
        <fullName evidence="2">Uncharacterized protein</fullName>
    </submittedName>
</protein>
<accession>A0ABP7A595</accession>
<reference evidence="3" key="1">
    <citation type="journal article" date="2019" name="Int. J. Syst. Evol. Microbiol.">
        <title>The Global Catalogue of Microorganisms (GCM) 10K type strain sequencing project: providing services to taxonomists for standard genome sequencing and annotation.</title>
        <authorList>
            <consortium name="The Broad Institute Genomics Platform"/>
            <consortium name="The Broad Institute Genome Sequencing Center for Infectious Disease"/>
            <person name="Wu L."/>
            <person name="Ma J."/>
        </authorList>
    </citation>
    <scope>NUCLEOTIDE SEQUENCE [LARGE SCALE GENOMIC DNA]</scope>
    <source>
        <strain evidence="3">JCM 16902</strain>
    </source>
</reference>